<gene>
    <name evidence="2" type="ORF">An02g06100</name>
</gene>
<dbReference type="AlphaFoldDB" id="A0AAJ8BPM6"/>
<dbReference type="GeneID" id="84590351"/>
<sequence>MKRWEITLPCGQTPSDGRTSSCQGDRKGRRASEGNRVYSDPTAIESKIGPTKGEDRQSKWAIINHGENPRVFPNLKFPQLPRLSGLSVGIFWSGMATWSVLANLCPDRALKEEPSNVPNHTSSRGGGGVPSQDGRGAWIEFGFLGGVGGGVDFGGGKEDTSTVVAIMIFDRSMDGACQLGRRAAADQSDCSLQPDPSTQVFFFPCPSIIYRRMEIASAFGYTFLDLFSIPRKAMVSRLFPIFHSASSPSSPSTTTTTTIIIVASSSVATHLLFFSKLSSYLQSGSGVLASYNFSTSHLVHCYLLSSNSSPLNVPGANHGPFRH</sequence>
<accession>A0AAJ8BPM6</accession>
<organism evidence="2">
    <name type="scientific">Aspergillus niger</name>
    <dbReference type="NCBI Taxonomy" id="5061"/>
    <lineage>
        <taxon>Eukaryota</taxon>
        <taxon>Fungi</taxon>
        <taxon>Dikarya</taxon>
        <taxon>Ascomycota</taxon>
        <taxon>Pezizomycotina</taxon>
        <taxon>Eurotiomycetes</taxon>
        <taxon>Eurotiomycetidae</taxon>
        <taxon>Eurotiales</taxon>
        <taxon>Aspergillaceae</taxon>
        <taxon>Aspergillus</taxon>
        <taxon>Aspergillus subgen. Circumdati</taxon>
    </lineage>
</organism>
<feature type="region of interest" description="Disordered" evidence="1">
    <location>
        <begin position="1"/>
        <end position="57"/>
    </location>
</feature>
<feature type="compositionally biased region" description="Polar residues" evidence="1">
    <location>
        <begin position="10"/>
        <end position="23"/>
    </location>
</feature>
<evidence type="ECO:0000256" key="1">
    <source>
        <dbReference type="SAM" id="MobiDB-lite"/>
    </source>
</evidence>
<feature type="region of interest" description="Disordered" evidence="1">
    <location>
        <begin position="112"/>
        <end position="131"/>
    </location>
</feature>
<name>A0AAJ8BPM6_ASPNG</name>
<reference evidence="2" key="1">
    <citation type="submission" date="2025-02" db="EMBL/GenBank/DDBJ databases">
        <authorList>
            <consortium name="NCBI Genome Project"/>
        </authorList>
    </citation>
    <scope>NUCLEOTIDE SEQUENCE</scope>
</reference>
<protein>
    <submittedName>
        <fullName evidence="2">Uncharacterized protein</fullName>
    </submittedName>
</protein>
<dbReference type="RefSeq" id="XP_059599985.1">
    <property type="nucleotide sequence ID" value="XM_059746344.1"/>
</dbReference>
<dbReference type="KEGG" id="ang:An02g06100"/>
<dbReference type="VEuPathDB" id="FungiDB:An02g06100"/>
<evidence type="ECO:0000313" key="2">
    <source>
        <dbReference type="RefSeq" id="XP_059599985.1"/>
    </source>
</evidence>
<reference evidence="2" key="2">
    <citation type="submission" date="2025-08" db="UniProtKB">
        <authorList>
            <consortium name="RefSeq"/>
        </authorList>
    </citation>
    <scope>IDENTIFICATION</scope>
</reference>
<feature type="compositionally biased region" description="Basic and acidic residues" evidence="1">
    <location>
        <begin position="24"/>
        <end position="33"/>
    </location>
</feature>
<proteinExistence type="predicted"/>